<dbReference type="PIRSF" id="PIRSF000105">
    <property type="entry name" value="HCDH"/>
    <property type="match status" value="1"/>
</dbReference>
<dbReference type="Gene3D" id="3.40.50.720">
    <property type="entry name" value="NAD(P)-binding Rossmann-like Domain"/>
    <property type="match status" value="1"/>
</dbReference>
<dbReference type="InterPro" id="IPR022694">
    <property type="entry name" value="3-OHacyl-CoA_DH"/>
</dbReference>
<feature type="domain" description="3-hydroxyacyl-CoA dehydrogenase C-terminal" evidence="4">
    <location>
        <begin position="225"/>
        <end position="323"/>
    </location>
</feature>
<evidence type="ECO:0000259" key="5">
    <source>
        <dbReference type="Pfam" id="PF02737"/>
    </source>
</evidence>
<dbReference type="PANTHER" id="PTHR48075:SF5">
    <property type="entry name" value="3-HYDROXYBUTYRYL-COA DEHYDROGENASE"/>
    <property type="match status" value="1"/>
</dbReference>
<dbReference type="InterPro" id="IPR006176">
    <property type="entry name" value="3-OHacyl-CoA_DH_NAD-bd"/>
</dbReference>
<accession>A0A1I6L5K6</accession>
<gene>
    <name evidence="6" type="ORF">SAMN05421771_0272</name>
</gene>
<dbReference type="SUPFAM" id="SSF48179">
    <property type="entry name" value="6-phosphogluconate dehydrogenase C-terminal domain-like"/>
    <property type="match status" value="1"/>
</dbReference>
<proteinExistence type="inferred from homology"/>
<feature type="domain" description="3-hydroxyacyl-CoA dehydrogenase NAD binding" evidence="5">
    <location>
        <begin position="44"/>
        <end position="220"/>
    </location>
</feature>
<dbReference type="GO" id="GO:0070403">
    <property type="term" value="F:NAD+ binding"/>
    <property type="evidence" value="ECO:0007669"/>
    <property type="project" value="InterPro"/>
</dbReference>
<evidence type="ECO:0000313" key="7">
    <source>
        <dbReference type="Proteomes" id="UP000199024"/>
    </source>
</evidence>
<dbReference type="InterPro" id="IPR013328">
    <property type="entry name" value="6PGD_dom2"/>
</dbReference>
<organism evidence="6 7">
    <name type="scientific">Granulicella pectinivorans</name>
    <dbReference type="NCBI Taxonomy" id="474950"/>
    <lineage>
        <taxon>Bacteria</taxon>
        <taxon>Pseudomonadati</taxon>
        <taxon>Acidobacteriota</taxon>
        <taxon>Terriglobia</taxon>
        <taxon>Terriglobales</taxon>
        <taxon>Acidobacteriaceae</taxon>
        <taxon>Granulicella</taxon>
    </lineage>
</organism>
<evidence type="ECO:0000256" key="3">
    <source>
        <dbReference type="PIRSR" id="PIRSR000105-1"/>
    </source>
</evidence>
<dbReference type="GO" id="GO:0006631">
    <property type="term" value="P:fatty acid metabolic process"/>
    <property type="evidence" value="ECO:0007669"/>
    <property type="project" value="InterPro"/>
</dbReference>
<feature type="site" description="Important for catalytic activity" evidence="3">
    <location>
        <position position="178"/>
    </location>
</feature>
<name>A0A1I6L5K6_9BACT</name>
<dbReference type="Pfam" id="PF02737">
    <property type="entry name" value="3HCDH_N"/>
    <property type="match status" value="1"/>
</dbReference>
<evidence type="ECO:0000256" key="1">
    <source>
        <dbReference type="ARBA" id="ARBA00009463"/>
    </source>
</evidence>
<evidence type="ECO:0000259" key="4">
    <source>
        <dbReference type="Pfam" id="PF00725"/>
    </source>
</evidence>
<sequence>MARLLRLDAGNADPKNSISMTIQRAVPKTVRSSGKNQAPVEQRVGIVGLGLMGQGIAACLLANGHDVMGFDSDPSKHAATVRHAATALAELKRQKLIDVESYKGWRPRLHAASSLADLAGCSLVIECVREDLELKRSIFAELDALVPRRTIIASNTSSLPISLLQEGRVAPGRYIGMHWGEPAQIMRYLEIIPGKQTSKATLRACLRFGISCGKEPAVLKQDIRGFLSNRLMYAMLREACHLVESGIADVETVDQSFRNDIGWWALLAGPFRWMDLTGIPAYAAVMEGLLPELSTGTDVPAMMQRMVKRKALGVANQKGFYPYTKASAAQWEKDWVQFTYDMRKLAERYTPKS</sequence>
<dbReference type="InterPro" id="IPR006180">
    <property type="entry name" value="3-OHacyl-CoA_DH_CS"/>
</dbReference>
<dbReference type="Proteomes" id="UP000199024">
    <property type="component" value="Unassembled WGS sequence"/>
</dbReference>
<reference evidence="6 7" key="1">
    <citation type="submission" date="2016-10" db="EMBL/GenBank/DDBJ databases">
        <authorList>
            <person name="de Groot N.N."/>
        </authorList>
    </citation>
    <scope>NUCLEOTIDE SEQUENCE [LARGE SCALE GENOMIC DNA]</scope>
    <source>
        <strain evidence="6 7">DSM 21001</strain>
    </source>
</reference>
<dbReference type="Gene3D" id="1.10.1040.10">
    <property type="entry name" value="N-(1-d-carboxylethyl)-l-norvaline Dehydrogenase, domain 2"/>
    <property type="match status" value="1"/>
</dbReference>
<dbReference type="GO" id="GO:0016616">
    <property type="term" value="F:oxidoreductase activity, acting on the CH-OH group of donors, NAD or NADP as acceptor"/>
    <property type="evidence" value="ECO:0007669"/>
    <property type="project" value="InterPro"/>
</dbReference>
<dbReference type="PROSITE" id="PS00067">
    <property type="entry name" value="3HCDH"/>
    <property type="match status" value="1"/>
</dbReference>
<dbReference type="PANTHER" id="PTHR48075">
    <property type="entry name" value="3-HYDROXYACYL-COA DEHYDROGENASE FAMILY PROTEIN"/>
    <property type="match status" value="1"/>
</dbReference>
<evidence type="ECO:0000313" key="6">
    <source>
        <dbReference type="EMBL" id="SFR98558.1"/>
    </source>
</evidence>
<dbReference type="EMBL" id="FOZL01000001">
    <property type="protein sequence ID" value="SFR98558.1"/>
    <property type="molecule type" value="Genomic_DNA"/>
</dbReference>
<dbReference type="SUPFAM" id="SSF51735">
    <property type="entry name" value="NAD(P)-binding Rossmann-fold domains"/>
    <property type="match status" value="1"/>
</dbReference>
<dbReference type="InterPro" id="IPR036291">
    <property type="entry name" value="NAD(P)-bd_dom_sf"/>
</dbReference>
<keyword evidence="2" id="KW-0560">Oxidoreductase</keyword>
<comment type="similarity">
    <text evidence="1">Belongs to the 3-hydroxyacyl-CoA dehydrogenase family.</text>
</comment>
<dbReference type="InterPro" id="IPR006108">
    <property type="entry name" value="3HC_DH_C"/>
</dbReference>
<keyword evidence="7" id="KW-1185">Reference proteome</keyword>
<dbReference type="InterPro" id="IPR008927">
    <property type="entry name" value="6-PGluconate_DH-like_C_sf"/>
</dbReference>
<dbReference type="STRING" id="474950.SAMN05421771_0272"/>
<dbReference type="Pfam" id="PF00725">
    <property type="entry name" value="3HCDH"/>
    <property type="match status" value="1"/>
</dbReference>
<evidence type="ECO:0000256" key="2">
    <source>
        <dbReference type="ARBA" id="ARBA00023002"/>
    </source>
</evidence>
<protein>
    <submittedName>
        <fullName evidence="6">3-hydroxybutyryl-CoA dehydrogenase</fullName>
    </submittedName>
</protein>
<dbReference type="AlphaFoldDB" id="A0A1I6L5K6"/>